<proteinExistence type="predicted"/>
<comment type="subcellular location">
    <subcellularLocation>
        <location evidence="1">Membrane</location>
        <topology evidence="1">Multi-pass membrane protein</topology>
    </subcellularLocation>
</comment>
<dbReference type="Gene3D" id="1.10.287.70">
    <property type="match status" value="1"/>
</dbReference>
<comment type="caution">
    <text evidence="10">The sequence shown here is derived from an EMBL/GenBank/DDBJ whole genome shotgun (WGS) entry which is preliminary data.</text>
</comment>
<evidence type="ECO:0000313" key="10">
    <source>
        <dbReference type="EMBL" id="PZF82581.1"/>
    </source>
</evidence>
<keyword evidence="3 8" id="KW-0812">Transmembrane</keyword>
<organism evidence="10 11">
    <name type="scientific">Jiangella anatolica</name>
    <dbReference type="NCBI Taxonomy" id="2670374"/>
    <lineage>
        <taxon>Bacteria</taxon>
        <taxon>Bacillati</taxon>
        <taxon>Actinomycetota</taxon>
        <taxon>Actinomycetes</taxon>
        <taxon>Jiangellales</taxon>
        <taxon>Jiangellaceae</taxon>
        <taxon>Jiangella</taxon>
    </lineage>
</organism>
<dbReference type="PRINTS" id="PR00169">
    <property type="entry name" value="KCHANNEL"/>
</dbReference>
<dbReference type="GO" id="GO:0008076">
    <property type="term" value="C:voltage-gated potassium channel complex"/>
    <property type="evidence" value="ECO:0007669"/>
    <property type="project" value="InterPro"/>
</dbReference>
<dbReference type="GO" id="GO:0005249">
    <property type="term" value="F:voltage-gated potassium channel activity"/>
    <property type="evidence" value="ECO:0007669"/>
    <property type="project" value="InterPro"/>
</dbReference>
<evidence type="ECO:0000256" key="6">
    <source>
        <dbReference type="ARBA" id="ARBA00023136"/>
    </source>
</evidence>
<feature type="domain" description="Potassium channel" evidence="9">
    <location>
        <begin position="180"/>
        <end position="235"/>
    </location>
</feature>
<evidence type="ECO:0000256" key="7">
    <source>
        <dbReference type="ARBA" id="ARBA00023303"/>
    </source>
</evidence>
<dbReference type="Proteomes" id="UP000248764">
    <property type="component" value="Unassembled WGS sequence"/>
</dbReference>
<keyword evidence="11" id="KW-1185">Reference proteome</keyword>
<dbReference type="PANTHER" id="PTHR11537:SF254">
    <property type="entry name" value="POTASSIUM VOLTAGE-GATED CHANNEL PROTEIN SHAB"/>
    <property type="match status" value="1"/>
</dbReference>
<dbReference type="SUPFAM" id="SSF81324">
    <property type="entry name" value="Voltage-gated potassium channels"/>
    <property type="match status" value="1"/>
</dbReference>
<feature type="transmembrane region" description="Helical" evidence="8">
    <location>
        <begin position="148"/>
        <end position="168"/>
    </location>
</feature>
<evidence type="ECO:0000313" key="11">
    <source>
        <dbReference type="Proteomes" id="UP000248764"/>
    </source>
</evidence>
<evidence type="ECO:0000256" key="1">
    <source>
        <dbReference type="ARBA" id="ARBA00004141"/>
    </source>
</evidence>
<reference evidence="10 11" key="1">
    <citation type="submission" date="2018-01" db="EMBL/GenBank/DDBJ databases">
        <title>Draft genome sequence of Jiangella sp. GTF31.</title>
        <authorList>
            <person name="Sahin N."/>
            <person name="Ay H."/>
            <person name="Saygin H."/>
        </authorList>
    </citation>
    <scope>NUCLEOTIDE SEQUENCE [LARGE SCALE GENOMIC DNA]</scope>
    <source>
        <strain evidence="10 11">GTF31</strain>
    </source>
</reference>
<protein>
    <submittedName>
        <fullName evidence="10">Ion transporter</fullName>
    </submittedName>
</protein>
<dbReference type="PANTHER" id="PTHR11537">
    <property type="entry name" value="VOLTAGE-GATED POTASSIUM CHANNEL"/>
    <property type="match status" value="1"/>
</dbReference>
<keyword evidence="5" id="KW-0406">Ion transport</keyword>
<sequence length="272" mass="29576">MCSINTWGSLTGGRTSLTLRWHVVPCQTVRPSWQHSTVRRWEHHAEWPLMAAAVLFLFAYAWPILDPGLPVALAGLCAAVGWTSWALFGVDYAVRLTLAEQRWRFVAHNLADLAVVALPLLRPLRLLRLLTMLRFLNRSAGTAFRGRVVVYVIGTAGLLVFVAALAILDAERGQPGATIADFGDGLWWALTTVTTVGYGDHYPVSDTGRVIAAGLMLGGIALLGTVTATLASWIVQRIAEQDAGEQAATRAQVDALVREVRDLRAELREAGS</sequence>
<evidence type="ECO:0000256" key="8">
    <source>
        <dbReference type="SAM" id="Phobius"/>
    </source>
</evidence>
<evidence type="ECO:0000259" key="9">
    <source>
        <dbReference type="Pfam" id="PF07885"/>
    </source>
</evidence>
<evidence type="ECO:0000256" key="2">
    <source>
        <dbReference type="ARBA" id="ARBA00022448"/>
    </source>
</evidence>
<feature type="transmembrane region" description="Helical" evidence="8">
    <location>
        <begin position="71"/>
        <end position="94"/>
    </location>
</feature>
<dbReference type="Gene3D" id="1.20.5.110">
    <property type="match status" value="1"/>
</dbReference>
<dbReference type="AlphaFoldDB" id="A0A2W2B577"/>
<feature type="transmembrane region" description="Helical" evidence="8">
    <location>
        <begin position="210"/>
        <end position="235"/>
    </location>
</feature>
<evidence type="ECO:0000256" key="3">
    <source>
        <dbReference type="ARBA" id="ARBA00022692"/>
    </source>
</evidence>
<name>A0A2W2B577_9ACTN</name>
<dbReference type="GO" id="GO:0001508">
    <property type="term" value="P:action potential"/>
    <property type="evidence" value="ECO:0007669"/>
    <property type="project" value="TreeGrafter"/>
</dbReference>
<dbReference type="Gene3D" id="1.20.120.350">
    <property type="entry name" value="Voltage-gated potassium channels. Chain C"/>
    <property type="match status" value="1"/>
</dbReference>
<accession>A0A2W2B577</accession>
<keyword evidence="2" id="KW-0813">Transport</keyword>
<dbReference type="InterPro" id="IPR028325">
    <property type="entry name" value="VG_K_chnl"/>
</dbReference>
<dbReference type="InterPro" id="IPR013099">
    <property type="entry name" value="K_chnl_dom"/>
</dbReference>
<evidence type="ECO:0000256" key="4">
    <source>
        <dbReference type="ARBA" id="ARBA00022989"/>
    </source>
</evidence>
<feature type="transmembrane region" description="Helical" evidence="8">
    <location>
        <begin position="47"/>
        <end position="65"/>
    </location>
</feature>
<dbReference type="EMBL" id="POTW01000036">
    <property type="protein sequence ID" value="PZF82581.1"/>
    <property type="molecule type" value="Genomic_DNA"/>
</dbReference>
<gene>
    <name evidence="10" type="ORF">C1I92_16265</name>
</gene>
<keyword evidence="6 8" id="KW-0472">Membrane</keyword>
<keyword evidence="4 8" id="KW-1133">Transmembrane helix</keyword>
<keyword evidence="7" id="KW-0407">Ion channel</keyword>
<dbReference type="InterPro" id="IPR027359">
    <property type="entry name" value="Volt_channel_dom_sf"/>
</dbReference>
<dbReference type="Pfam" id="PF07885">
    <property type="entry name" value="Ion_trans_2"/>
    <property type="match status" value="1"/>
</dbReference>
<evidence type="ECO:0000256" key="5">
    <source>
        <dbReference type="ARBA" id="ARBA00023065"/>
    </source>
</evidence>